<evidence type="ECO:0000313" key="13">
    <source>
        <dbReference type="Proteomes" id="UP000574369"/>
    </source>
</evidence>
<dbReference type="InterPro" id="IPR046346">
    <property type="entry name" value="Aminoacid_DH-like_N_sf"/>
</dbReference>
<dbReference type="PANTHER" id="PTHR21089">
    <property type="entry name" value="SHIKIMATE DEHYDROGENASE"/>
    <property type="match status" value="1"/>
</dbReference>
<evidence type="ECO:0000313" key="12">
    <source>
        <dbReference type="EMBL" id="MBB3195270.1"/>
    </source>
</evidence>
<dbReference type="SUPFAM" id="SSF51735">
    <property type="entry name" value="NAD(P)-binding Rossmann-fold domains"/>
    <property type="match status" value="1"/>
</dbReference>
<dbReference type="EMBL" id="JACHXO010000004">
    <property type="protein sequence ID" value="MBB3195270.1"/>
    <property type="molecule type" value="Genomic_DNA"/>
</dbReference>
<dbReference type="EC" id="1.1.1.25" evidence="2 8"/>
<evidence type="ECO:0000256" key="3">
    <source>
        <dbReference type="ARBA" id="ARBA00022605"/>
    </source>
</evidence>
<protein>
    <recommendedName>
        <fullName evidence="2 8">Shikimate dehydrogenase (NADP(+))</fullName>
        <shortName evidence="8">SDH</shortName>
        <ecNumber evidence="2 8">1.1.1.25</ecNumber>
    </recommendedName>
</protein>
<feature type="binding site" evidence="8">
    <location>
        <begin position="18"/>
        <end position="20"/>
    </location>
    <ligand>
        <name>shikimate</name>
        <dbReference type="ChEBI" id="CHEBI:36208"/>
    </ligand>
</feature>
<keyword evidence="5 8" id="KW-0560">Oxidoreductase</keyword>
<feature type="binding site" evidence="8">
    <location>
        <position position="251"/>
    </location>
    <ligand>
        <name>NADP(+)</name>
        <dbReference type="ChEBI" id="CHEBI:58349"/>
    </ligand>
</feature>
<feature type="domain" description="Shikimate dehydrogenase substrate binding N-terminal" evidence="10">
    <location>
        <begin position="10"/>
        <end position="92"/>
    </location>
</feature>
<dbReference type="InterPro" id="IPR006151">
    <property type="entry name" value="Shikm_DH/Glu-tRNA_Rdtase"/>
</dbReference>
<comment type="catalytic activity">
    <reaction evidence="7 8">
        <text>shikimate + NADP(+) = 3-dehydroshikimate + NADPH + H(+)</text>
        <dbReference type="Rhea" id="RHEA:17737"/>
        <dbReference type="ChEBI" id="CHEBI:15378"/>
        <dbReference type="ChEBI" id="CHEBI:16630"/>
        <dbReference type="ChEBI" id="CHEBI:36208"/>
        <dbReference type="ChEBI" id="CHEBI:57783"/>
        <dbReference type="ChEBI" id="CHEBI:58349"/>
        <dbReference type="EC" id="1.1.1.25"/>
    </reaction>
</comment>
<dbReference type="Pfam" id="PF01488">
    <property type="entry name" value="Shikimate_DH"/>
    <property type="match status" value="1"/>
</dbReference>
<dbReference type="InterPro" id="IPR041121">
    <property type="entry name" value="SDH_C"/>
</dbReference>
<organism evidence="12 13">
    <name type="scientific">Roseateles terrae</name>
    <dbReference type="NCBI Taxonomy" id="431060"/>
    <lineage>
        <taxon>Bacteria</taxon>
        <taxon>Pseudomonadati</taxon>
        <taxon>Pseudomonadota</taxon>
        <taxon>Betaproteobacteria</taxon>
        <taxon>Burkholderiales</taxon>
        <taxon>Sphaerotilaceae</taxon>
        <taxon>Roseateles</taxon>
    </lineage>
</organism>
<dbReference type="InterPro" id="IPR013708">
    <property type="entry name" value="Shikimate_DH-bd_N"/>
</dbReference>
<evidence type="ECO:0000256" key="8">
    <source>
        <dbReference type="HAMAP-Rule" id="MF_00222"/>
    </source>
</evidence>
<feature type="binding site" evidence="8">
    <location>
        <position position="105"/>
    </location>
    <ligand>
        <name>shikimate</name>
        <dbReference type="ChEBI" id="CHEBI:36208"/>
    </ligand>
</feature>
<feature type="binding site" evidence="8">
    <location>
        <position position="225"/>
    </location>
    <ligand>
        <name>NADP(+)</name>
        <dbReference type="ChEBI" id="CHEBI:58349"/>
    </ligand>
</feature>
<comment type="similarity">
    <text evidence="8">Belongs to the shikimate dehydrogenase family.</text>
</comment>
<proteinExistence type="inferred from homology"/>
<feature type="active site" description="Proton acceptor" evidence="8">
    <location>
        <position position="69"/>
    </location>
</feature>
<dbReference type="InterPro" id="IPR022893">
    <property type="entry name" value="Shikimate_DH_fam"/>
</dbReference>
<reference evidence="12 13" key="1">
    <citation type="submission" date="2020-08" db="EMBL/GenBank/DDBJ databases">
        <title>Genomic Encyclopedia of Type Strains, Phase III (KMG-III): the genomes of soil and plant-associated and newly described type strains.</title>
        <authorList>
            <person name="Whitman W."/>
        </authorList>
    </citation>
    <scope>NUCLEOTIDE SEQUENCE [LARGE SCALE GENOMIC DNA]</scope>
    <source>
        <strain evidence="12 13">CECT 7247</strain>
    </source>
</reference>
<feature type="binding site" evidence="8">
    <location>
        <position position="227"/>
    </location>
    <ligand>
        <name>shikimate</name>
        <dbReference type="ChEBI" id="CHEBI:36208"/>
    </ligand>
</feature>
<evidence type="ECO:0000256" key="2">
    <source>
        <dbReference type="ARBA" id="ARBA00012962"/>
    </source>
</evidence>
<keyword evidence="4 8" id="KW-0521">NADP</keyword>
<comment type="function">
    <text evidence="8">Involved in the biosynthesis of the chorismate, which leads to the biosynthesis of aromatic amino acids. Catalyzes the reversible NADPH linked reduction of 3-dehydroshikimate (DHSA) to yield shikimate (SA).</text>
</comment>
<evidence type="ECO:0000259" key="9">
    <source>
        <dbReference type="Pfam" id="PF01488"/>
    </source>
</evidence>
<feature type="domain" description="Quinate/shikimate 5-dehydrogenase/glutamyl-tRNA reductase" evidence="9">
    <location>
        <begin position="118"/>
        <end position="200"/>
    </location>
</feature>
<dbReference type="HAMAP" id="MF_00222">
    <property type="entry name" value="Shikimate_DH_AroE"/>
    <property type="match status" value="1"/>
</dbReference>
<accession>A0ABR6GT30</accession>
<evidence type="ECO:0000256" key="5">
    <source>
        <dbReference type="ARBA" id="ARBA00023002"/>
    </source>
</evidence>
<evidence type="ECO:0000256" key="7">
    <source>
        <dbReference type="ARBA" id="ARBA00049442"/>
    </source>
</evidence>
<dbReference type="NCBIfam" id="TIGR00507">
    <property type="entry name" value="aroE"/>
    <property type="match status" value="1"/>
</dbReference>
<dbReference type="RefSeq" id="WP_184294754.1">
    <property type="nucleotide sequence ID" value="NZ_JACHXO010000004.1"/>
</dbReference>
<feature type="binding site" evidence="8">
    <location>
        <position position="258"/>
    </location>
    <ligand>
        <name>shikimate</name>
        <dbReference type="ChEBI" id="CHEBI:36208"/>
    </ligand>
</feature>
<dbReference type="NCBIfam" id="NF001310">
    <property type="entry name" value="PRK00258.1-2"/>
    <property type="match status" value="1"/>
</dbReference>
<comment type="caution">
    <text evidence="12">The sequence shown here is derived from an EMBL/GenBank/DDBJ whole genome shotgun (WGS) entry which is preliminary data.</text>
</comment>
<dbReference type="Proteomes" id="UP000574369">
    <property type="component" value="Unassembled WGS sequence"/>
</dbReference>
<dbReference type="Pfam" id="PF18317">
    <property type="entry name" value="SDH_C"/>
    <property type="match status" value="1"/>
</dbReference>
<dbReference type="GO" id="GO:0004764">
    <property type="term" value="F:shikimate 3-dehydrogenase (NADP+) activity"/>
    <property type="evidence" value="ECO:0007669"/>
    <property type="project" value="UniProtKB-EC"/>
</dbReference>
<comment type="pathway">
    <text evidence="1 8">Metabolic intermediate biosynthesis; chorismate biosynthesis; chorismate from D-erythrose 4-phosphate and phosphoenolpyruvate: step 4/7.</text>
</comment>
<dbReference type="Gene3D" id="3.40.50.10860">
    <property type="entry name" value="Leucine Dehydrogenase, chain A, domain 1"/>
    <property type="match status" value="2"/>
</dbReference>
<comment type="caution">
    <text evidence="8">Lacks conserved residue(s) required for the propagation of feature annotation.</text>
</comment>
<comment type="subunit">
    <text evidence="8">Homodimer.</text>
</comment>
<feature type="domain" description="SDH C-terminal" evidence="11">
    <location>
        <begin position="251"/>
        <end position="281"/>
    </location>
</feature>
<evidence type="ECO:0000256" key="1">
    <source>
        <dbReference type="ARBA" id="ARBA00004871"/>
    </source>
</evidence>
<dbReference type="CDD" id="cd01065">
    <property type="entry name" value="NAD_bind_Shikimate_DH"/>
    <property type="match status" value="1"/>
</dbReference>
<feature type="binding site" evidence="8">
    <location>
        <position position="90"/>
    </location>
    <ligand>
        <name>shikimate</name>
        <dbReference type="ChEBI" id="CHEBI:36208"/>
    </ligand>
</feature>
<dbReference type="Gene3D" id="3.40.50.720">
    <property type="entry name" value="NAD(P)-binding Rossmann-like Domain"/>
    <property type="match status" value="1"/>
</dbReference>
<dbReference type="SUPFAM" id="SSF53223">
    <property type="entry name" value="Aminoacid dehydrogenase-like, N-terminal domain"/>
    <property type="match status" value="1"/>
</dbReference>
<sequence length="288" mass="30092">MSTPVDRYAVAGNPVAHSRSPAIHAAFAQQTGEVLSYERLLCPLDAFEATVRDFAAAGGRGCNVTVPFKFEAFRLARQRTPRAQRAGAVNVLRFDADGWFGDNTDGAGLVADLQHNAHRPLAGLRVLLIGAGGASSGVLGSLIAARPAEIHILNRSADKALALVGSHQVHADEHGVRLRSGGLDQTDGRYDVVINGTSSSLSGAGVPLPDPDRLVLATGGVAVDMMYGPAAAGFLNWAAAQGGPTACLRDGLGMLVEQAVESFMIWRGVRPDSAPVLAQLRRQVEAAC</sequence>
<name>A0ABR6GT30_9BURK</name>
<evidence type="ECO:0000256" key="4">
    <source>
        <dbReference type="ARBA" id="ARBA00022857"/>
    </source>
</evidence>
<evidence type="ECO:0000256" key="6">
    <source>
        <dbReference type="ARBA" id="ARBA00023141"/>
    </source>
</evidence>
<dbReference type="PANTHER" id="PTHR21089:SF1">
    <property type="entry name" value="BIFUNCTIONAL 3-DEHYDROQUINATE DEHYDRATASE_SHIKIMATE DEHYDROGENASE, CHLOROPLASTIC"/>
    <property type="match status" value="1"/>
</dbReference>
<dbReference type="InterPro" id="IPR036291">
    <property type="entry name" value="NAD(P)-bd_dom_sf"/>
</dbReference>
<gene>
    <name evidence="8" type="primary">aroE</name>
    <name evidence="12" type="ORF">FHS28_002673</name>
</gene>
<evidence type="ECO:0000259" key="11">
    <source>
        <dbReference type="Pfam" id="PF18317"/>
    </source>
</evidence>
<feature type="binding site" evidence="8">
    <location>
        <begin position="130"/>
        <end position="134"/>
    </location>
    <ligand>
        <name>NADP(+)</name>
        <dbReference type="ChEBI" id="CHEBI:58349"/>
    </ligand>
</feature>
<evidence type="ECO:0000259" key="10">
    <source>
        <dbReference type="Pfam" id="PF08501"/>
    </source>
</evidence>
<dbReference type="Pfam" id="PF08501">
    <property type="entry name" value="Shikimate_dh_N"/>
    <property type="match status" value="1"/>
</dbReference>
<dbReference type="InterPro" id="IPR011342">
    <property type="entry name" value="Shikimate_DH"/>
</dbReference>
<keyword evidence="6 8" id="KW-0057">Aromatic amino acid biosynthesis</keyword>
<keyword evidence="13" id="KW-1185">Reference proteome</keyword>
<keyword evidence="3 8" id="KW-0028">Amino-acid biosynthesis</keyword>
<feature type="binding site" evidence="8">
    <location>
        <position position="65"/>
    </location>
    <ligand>
        <name>shikimate</name>
        <dbReference type="ChEBI" id="CHEBI:36208"/>
    </ligand>
</feature>